<sequence length="239" mass="27424">PGPAMTHECALKGASYHSVTQEGHSMAGKDPWLSEETGDPIDPWRHGVNQANPEDSSTKGWVWKPWREGPSWDERGPLGGRRDQAMCFPFALWELRGYSRYTNYFHVQYLRNGKLALGILLLCSPTLTDYQNWYEYGQYPDIDSAGSFYLYEEYREGYKDYRMTGECSDVSLWSDSESNREEDLVMVVEEVFHRDPFSDSDTVDYESDKPPAPKAPPRACRSRASKLTFIVIRGRHSSP</sequence>
<keyword evidence="3" id="KW-1185">Reference proteome</keyword>
<feature type="non-terminal residue" evidence="2">
    <location>
        <position position="1"/>
    </location>
</feature>
<reference evidence="2" key="1">
    <citation type="submission" date="2023-03" db="EMBL/GenBank/DDBJ databases">
        <title>Electrophorus voltai genome.</title>
        <authorList>
            <person name="Bian C."/>
        </authorList>
    </citation>
    <scope>NUCLEOTIDE SEQUENCE</scope>
    <source>
        <strain evidence="2">CB-2022</strain>
        <tissue evidence="2">Muscle</tissue>
    </source>
</reference>
<evidence type="ECO:0000313" key="3">
    <source>
        <dbReference type="Proteomes" id="UP001239994"/>
    </source>
</evidence>
<proteinExistence type="predicted"/>
<protein>
    <submittedName>
        <fullName evidence="2">Uncharacterized protein</fullName>
    </submittedName>
</protein>
<accession>A0AAD8ZC15</accession>
<dbReference type="EMBL" id="JAROKS010000016">
    <property type="protein sequence ID" value="KAK1794975.1"/>
    <property type="molecule type" value="Genomic_DNA"/>
</dbReference>
<evidence type="ECO:0000256" key="1">
    <source>
        <dbReference type="SAM" id="MobiDB-lite"/>
    </source>
</evidence>
<feature type="region of interest" description="Disordered" evidence="1">
    <location>
        <begin position="198"/>
        <end position="219"/>
    </location>
</feature>
<organism evidence="2 3">
    <name type="scientific">Electrophorus voltai</name>
    <dbReference type="NCBI Taxonomy" id="2609070"/>
    <lineage>
        <taxon>Eukaryota</taxon>
        <taxon>Metazoa</taxon>
        <taxon>Chordata</taxon>
        <taxon>Craniata</taxon>
        <taxon>Vertebrata</taxon>
        <taxon>Euteleostomi</taxon>
        <taxon>Actinopterygii</taxon>
        <taxon>Neopterygii</taxon>
        <taxon>Teleostei</taxon>
        <taxon>Ostariophysi</taxon>
        <taxon>Gymnotiformes</taxon>
        <taxon>Gymnotoidei</taxon>
        <taxon>Gymnotidae</taxon>
        <taxon>Electrophorus</taxon>
    </lineage>
</organism>
<feature type="region of interest" description="Disordered" evidence="1">
    <location>
        <begin position="16"/>
        <end position="59"/>
    </location>
</feature>
<evidence type="ECO:0000313" key="2">
    <source>
        <dbReference type="EMBL" id="KAK1794975.1"/>
    </source>
</evidence>
<comment type="caution">
    <text evidence="2">The sequence shown here is derived from an EMBL/GenBank/DDBJ whole genome shotgun (WGS) entry which is preliminary data.</text>
</comment>
<dbReference type="Proteomes" id="UP001239994">
    <property type="component" value="Unassembled WGS sequence"/>
</dbReference>
<dbReference type="AlphaFoldDB" id="A0AAD8ZC15"/>
<gene>
    <name evidence="2" type="ORF">P4O66_010164</name>
</gene>
<name>A0AAD8ZC15_9TELE</name>
<feature type="compositionally biased region" description="Polar residues" evidence="1">
    <location>
        <begin position="49"/>
        <end position="59"/>
    </location>
</feature>